<dbReference type="NCBIfam" id="TIGR01682">
    <property type="entry name" value="moaD"/>
    <property type="match status" value="1"/>
</dbReference>
<comment type="caution">
    <text evidence="4">The sequence shown here is derived from an EMBL/GenBank/DDBJ whole genome shotgun (WGS) entry which is preliminary data.</text>
</comment>
<gene>
    <name evidence="4" type="primary">moaD</name>
    <name evidence="4" type="ORF">NFI88_05060</name>
</gene>
<evidence type="ECO:0000256" key="3">
    <source>
        <dbReference type="ARBA" id="ARBA00024247"/>
    </source>
</evidence>
<dbReference type="PANTHER" id="PTHR33359:SF1">
    <property type="entry name" value="MOLYBDOPTERIN SYNTHASE SULFUR CARRIER SUBUNIT"/>
    <property type="match status" value="1"/>
</dbReference>
<dbReference type="InterPro" id="IPR003749">
    <property type="entry name" value="ThiS/MoaD-like"/>
</dbReference>
<keyword evidence="5" id="KW-1185">Reference proteome</keyword>
<dbReference type="EMBL" id="JAMZEJ010000003">
    <property type="protein sequence ID" value="MCQ8240210.1"/>
    <property type="molecule type" value="Genomic_DNA"/>
</dbReference>
<dbReference type="SUPFAM" id="SSF54285">
    <property type="entry name" value="MoaD/ThiS"/>
    <property type="match status" value="1"/>
</dbReference>
<dbReference type="InterPro" id="IPR012675">
    <property type="entry name" value="Beta-grasp_dom_sf"/>
</dbReference>
<protein>
    <recommendedName>
        <fullName evidence="3">Molybdopterin synthase sulfur carrier subunit</fullName>
    </recommendedName>
</protein>
<reference evidence="4 5" key="1">
    <citation type="submission" date="2022-06" db="EMBL/GenBank/DDBJ databases">
        <title>Rhizosaccharibacter gen. nov. sp. nov. KSS12, endophytic bacteria isolated from sugarcane.</title>
        <authorList>
            <person name="Pitiwittayakul N."/>
        </authorList>
    </citation>
    <scope>NUCLEOTIDE SEQUENCE [LARGE SCALE GENOMIC DNA]</scope>
    <source>
        <strain evidence="4 5">KSS12</strain>
    </source>
</reference>
<dbReference type="InterPro" id="IPR044672">
    <property type="entry name" value="MOCS2A"/>
</dbReference>
<dbReference type="Proteomes" id="UP001524547">
    <property type="component" value="Unassembled WGS sequence"/>
</dbReference>
<dbReference type="Pfam" id="PF02597">
    <property type="entry name" value="ThiS"/>
    <property type="match status" value="1"/>
</dbReference>
<sequence>MGSVHLLYFAWLREQLGRSEERLDLPPEVDRVDRLLRWLRQRDPALDSLAGSGRAIRVAVNQRFARDGDPVRAGDEVALFPPVTGG</sequence>
<keyword evidence="1" id="KW-0547">Nucleotide-binding</keyword>
<evidence type="ECO:0000256" key="1">
    <source>
        <dbReference type="ARBA" id="ARBA00022741"/>
    </source>
</evidence>
<accession>A0ABT1VXW1</accession>
<organism evidence="4 5">
    <name type="scientific">Rhizosaccharibacter radicis</name>
    <dbReference type="NCBI Taxonomy" id="2782605"/>
    <lineage>
        <taxon>Bacteria</taxon>
        <taxon>Pseudomonadati</taxon>
        <taxon>Pseudomonadota</taxon>
        <taxon>Alphaproteobacteria</taxon>
        <taxon>Acetobacterales</taxon>
        <taxon>Acetobacteraceae</taxon>
        <taxon>Rhizosaccharibacter</taxon>
    </lineage>
</organism>
<dbReference type="Gene3D" id="3.10.20.30">
    <property type="match status" value="1"/>
</dbReference>
<dbReference type="RefSeq" id="WP_422918958.1">
    <property type="nucleotide sequence ID" value="NZ_JAMZEJ010000003.1"/>
</dbReference>
<evidence type="ECO:0000313" key="5">
    <source>
        <dbReference type="Proteomes" id="UP001524547"/>
    </source>
</evidence>
<dbReference type="InterPro" id="IPR010038">
    <property type="entry name" value="MoaD_arc-typ"/>
</dbReference>
<comment type="similarity">
    <text evidence="2">Belongs to the MoaD family.</text>
</comment>
<dbReference type="NCBIfam" id="TIGR01687">
    <property type="entry name" value="moaD_arch"/>
    <property type="match status" value="1"/>
</dbReference>
<dbReference type="CDD" id="cd00754">
    <property type="entry name" value="Ubl_MoaD"/>
    <property type="match status" value="1"/>
</dbReference>
<evidence type="ECO:0000313" key="4">
    <source>
        <dbReference type="EMBL" id="MCQ8240210.1"/>
    </source>
</evidence>
<name>A0ABT1VXW1_9PROT</name>
<proteinExistence type="inferred from homology"/>
<evidence type="ECO:0000256" key="2">
    <source>
        <dbReference type="ARBA" id="ARBA00024200"/>
    </source>
</evidence>
<dbReference type="InterPro" id="IPR016155">
    <property type="entry name" value="Mopterin_synth/thiamin_S_b"/>
</dbReference>
<dbReference type="PANTHER" id="PTHR33359">
    <property type="entry name" value="MOLYBDOPTERIN SYNTHASE SULFUR CARRIER SUBUNIT"/>
    <property type="match status" value="1"/>
</dbReference>